<proteinExistence type="predicted"/>
<dbReference type="AlphaFoldDB" id="A0A0E3NB53"/>
<dbReference type="EMBL" id="CP009501">
    <property type="protein sequence ID" value="AKB12807.1"/>
    <property type="molecule type" value="Genomic_DNA"/>
</dbReference>
<gene>
    <name evidence="1" type="ORF">MSTHT_1049</name>
</gene>
<dbReference type="OrthoDB" id="106788at2157"/>
<evidence type="ECO:0000313" key="1">
    <source>
        <dbReference type="EMBL" id="AKB12807.1"/>
    </source>
</evidence>
<dbReference type="HOGENOM" id="CLU_178347_1_0_2"/>
<dbReference type="RefSeq" id="WP_048166914.1">
    <property type="nucleotide sequence ID" value="NZ_CP009501.1"/>
</dbReference>
<dbReference type="STRING" id="523844.MSTHT_1049"/>
<sequence length="99" mass="11114">MAETLRLSPVISVFPDDKYENLLIEVILPGVEKKDVSFKLTTDSFYVSSKKEGVTYLDSYPTDCPVVPEKATAKYSNGILKVTVPYQKPLEKLVDVKIE</sequence>
<reference evidence="1 2" key="1">
    <citation type="submission" date="2014-07" db="EMBL/GenBank/DDBJ databases">
        <title>Methanogenic archaea and the global carbon cycle.</title>
        <authorList>
            <person name="Henriksen J.R."/>
            <person name="Luke J."/>
            <person name="Reinhart S."/>
            <person name="Benedict M.N."/>
            <person name="Youngblut N.D."/>
            <person name="Metcalf M.E."/>
            <person name="Whitaker R.J."/>
            <person name="Metcalf W.W."/>
        </authorList>
    </citation>
    <scope>NUCLEOTIDE SEQUENCE [LARGE SCALE GENOMIC DNA]</scope>
    <source>
        <strain evidence="2">ATCC 43570 / DSM 1825 / OCM 12 / VKM B-1830 / TM-1</strain>
    </source>
</reference>
<evidence type="ECO:0000313" key="2">
    <source>
        <dbReference type="Proteomes" id="UP000066529"/>
    </source>
</evidence>
<name>A0A0E3NB53_METTT</name>
<dbReference type="PATRIC" id="fig|523844.20.peg.1335"/>
<protein>
    <submittedName>
        <fullName evidence="1">Putative small heat shock protein</fullName>
    </submittedName>
</protein>
<dbReference type="InterPro" id="IPR008978">
    <property type="entry name" value="HSP20-like_chaperone"/>
</dbReference>
<dbReference type="Gene3D" id="2.60.40.790">
    <property type="match status" value="1"/>
</dbReference>
<keyword evidence="1" id="KW-0346">Stress response</keyword>
<dbReference type="CDD" id="cd06464">
    <property type="entry name" value="ACD_sHsps-like"/>
    <property type="match status" value="1"/>
</dbReference>
<accession>A0A0E3NB53</accession>
<organism evidence="1 2">
    <name type="scientific">Methanosarcina thermophila (strain ATCC 43570 / DSM 1825 / OCM 12 / VKM B-1830 / TM-1)</name>
    <dbReference type="NCBI Taxonomy" id="523844"/>
    <lineage>
        <taxon>Archaea</taxon>
        <taxon>Methanobacteriati</taxon>
        <taxon>Methanobacteriota</taxon>
        <taxon>Stenosarchaea group</taxon>
        <taxon>Methanomicrobia</taxon>
        <taxon>Methanosarcinales</taxon>
        <taxon>Methanosarcinaceae</taxon>
        <taxon>Methanosarcina</taxon>
    </lineage>
</organism>
<dbReference type="KEGG" id="mthr:MSTHT_1049"/>
<dbReference type="Proteomes" id="UP000066529">
    <property type="component" value="Chromosome"/>
</dbReference>
<dbReference type="SUPFAM" id="SSF49764">
    <property type="entry name" value="HSP20-like chaperones"/>
    <property type="match status" value="1"/>
</dbReference>
<dbReference type="GeneID" id="24847973"/>